<comment type="caution">
    <text evidence="1">The sequence shown here is derived from an EMBL/GenBank/DDBJ whole genome shotgun (WGS) entry which is preliminary data.</text>
</comment>
<keyword evidence="2" id="KW-1185">Reference proteome</keyword>
<evidence type="ECO:0000313" key="1">
    <source>
        <dbReference type="EMBL" id="MFD2232787.1"/>
    </source>
</evidence>
<dbReference type="RefSeq" id="WP_377314419.1">
    <property type="nucleotide sequence ID" value="NZ_JBHUIY010000004.1"/>
</dbReference>
<evidence type="ECO:0000313" key="2">
    <source>
        <dbReference type="Proteomes" id="UP001597296"/>
    </source>
</evidence>
<reference evidence="2" key="1">
    <citation type="journal article" date="2019" name="Int. J. Syst. Evol. Microbiol.">
        <title>The Global Catalogue of Microorganisms (GCM) 10K type strain sequencing project: providing services to taxonomists for standard genome sequencing and annotation.</title>
        <authorList>
            <consortium name="The Broad Institute Genomics Platform"/>
            <consortium name="The Broad Institute Genome Sequencing Center for Infectious Disease"/>
            <person name="Wu L."/>
            <person name="Ma J."/>
        </authorList>
    </citation>
    <scope>NUCLEOTIDE SEQUENCE [LARGE SCALE GENOMIC DNA]</scope>
    <source>
        <strain evidence="2">KCTC 15012</strain>
    </source>
</reference>
<sequence>MAVAACIRRFAVAAGGIDAAADLVGVEPRTFRGWQVAGANLPRAEHLLRAGKCYPPLADLLAREMGLRVDGLTAQELAALRALLPAARVVERLVETDQAQADLFAG</sequence>
<proteinExistence type="predicted"/>
<organism evidence="1 2">
    <name type="scientific">Phaeospirillum tilakii</name>
    <dbReference type="NCBI Taxonomy" id="741673"/>
    <lineage>
        <taxon>Bacteria</taxon>
        <taxon>Pseudomonadati</taxon>
        <taxon>Pseudomonadota</taxon>
        <taxon>Alphaproteobacteria</taxon>
        <taxon>Rhodospirillales</taxon>
        <taxon>Rhodospirillaceae</taxon>
        <taxon>Phaeospirillum</taxon>
    </lineage>
</organism>
<evidence type="ECO:0008006" key="3">
    <source>
        <dbReference type="Google" id="ProtNLM"/>
    </source>
</evidence>
<gene>
    <name evidence="1" type="ORF">ACFSNB_03110</name>
</gene>
<dbReference type="EMBL" id="JBHUIY010000004">
    <property type="protein sequence ID" value="MFD2232787.1"/>
    <property type="molecule type" value="Genomic_DNA"/>
</dbReference>
<protein>
    <recommendedName>
        <fullName evidence="3">Transcriptional regulator</fullName>
    </recommendedName>
</protein>
<name>A0ABW5C9Z8_9PROT</name>
<dbReference type="Proteomes" id="UP001597296">
    <property type="component" value="Unassembled WGS sequence"/>
</dbReference>
<accession>A0ABW5C9Z8</accession>